<dbReference type="Pfam" id="PF06985">
    <property type="entry name" value="HET"/>
    <property type="match status" value="1"/>
</dbReference>
<evidence type="ECO:0000259" key="1">
    <source>
        <dbReference type="Pfam" id="PF06985"/>
    </source>
</evidence>
<dbReference type="Proteomes" id="UP001390339">
    <property type="component" value="Unassembled WGS sequence"/>
</dbReference>
<organism evidence="2 3">
    <name type="scientific">Apiospora arundinis</name>
    <dbReference type="NCBI Taxonomy" id="335852"/>
    <lineage>
        <taxon>Eukaryota</taxon>
        <taxon>Fungi</taxon>
        <taxon>Dikarya</taxon>
        <taxon>Ascomycota</taxon>
        <taxon>Pezizomycotina</taxon>
        <taxon>Sordariomycetes</taxon>
        <taxon>Xylariomycetidae</taxon>
        <taxon>Amphisphaeriales</taxon>
        <taxon>Apiosporaceae</taxon>
        <taxon>Apiospora</taxon>
    </lineage>
</organism>
<accession>A0ABR2IIC4</accession>
<protein>
    <submittedName>
        <fullName evidence="2">Heterokaryon incompatibility protein-domain-containing protein</fullName>
    </submittedName>
</protein>
<reference evidence="2 3" key="1">
    <citation type="journal article" date="2024" name="IMA Fungus">
        <title>Apiospora arundinis, a panoply of carbohydrate-active enzymes and secondary metabolites.</title>
        <authorList>
            <person name="Sorensen T."/>
            <person name="Petersen C."/>
            <person name="Muurmann A.T."/>
            <person name="Christiansen J.V."/>
            <person name="Brundto M.L."/>
            <person name="Overgaard C.K."/>
            <person name="Boysen A.T."/>
            <person name="Wollenberg R.D."/>
            <person name="Larsen T.O."/>
            <person name="Sorensen J.L."/>
            <person name="Nielsen K.L."/>
            <person name="Sondergaard T.E."/>
        </authorList>
    </citation>
    <scope>NUCLEOTIDE SEQUENCE [LARGE SCALE GENOMIC DNA]</scope>
    <source>
        <strain evidence="2 3">AAU 773</strain>
    </source>
</reference>
<gene>
    <name evidence="2" type="ORF">PGQ11_009043</name>
</gene>
<dbReference type="EMBL" id="JAPCWZ010000005">
    <property type="protein sequence ID" value="KAK8862808.1"/>
    <property type="molecule type" value="Genomic_DNA"/>
</dbReference>
<dbReference type="PANTHER" id="PTHR24148:SF73">
    <property type="entry name" value="HET DOMAIN PROTEIN (AFU_ORTHOLOGUE AFUA_8G01020)"/>
    <property type="match status" value="1"/>
</dbReference>
<name>A0ABR2IIC4_9PEZI</name>
<evidence type="ECO:0000313" key="3">
    <source>
        <dbReference type="Proteomes" id="UP001390339"/>
    </source>
</evidence>
<comment type="caution">
    <text evidence="2">The sequence shown here is derived from an EMBL/GenBank/DDBJ whole genome shotgun (WGS) entry which is preliminary data.</text>
</comment>
<sequence>MAYSYTPLDPSRQEIRLLRINPRERSDPELPEYQLQTFSLDSHPEYVTISYCWGDPTPCHTVLIDGKELRIARSAATILELMSSITISESRMIWIDALCIDQLNFTERAHQVPLMSRIYPQGTRNIIYLGVGDPLSSRGMDNMREIAKDMIRMQSEDRDELQTAVDKKAISAFLQLPWFSRVWVVQEAVLARGSSCILGRNELDFEIICRVVMALYGSFPVISFVAKFDGFVGAMSVLVMFQARERMAQKMPFDFNYTLVVTMTTQCTNLRDKIFGILGLCKAGMKEAEPLSLLAVDYNKSHQNIYRDATRCAVMTIRLDQLAENEQGSCILHWISHSCESDLHDPKLPSWVPAYHRKLNYKQDGHALAVFGVGAIPEGDKQLVREQWDDPNVLELRGCVFDKVSQVSPVFDPAMFTGDLAQLRDQLALVQAMVQNVGTPQTDQNQLARILIVDTNYKTQPSTPEDWAGFQSMLDCLEKAPSRLVASLSDDNGSDRSGDSSEYSGEPELMYYRVLVQACLSRCFIVTESGALGLGPKISQAGDTVAALLVDCGGAPYLLRSDEGSDAFKLVGHCYLDGYMPGREKEGVKGGDTHNEWLKIT</sequence>
<dbReference type="Pfam" id="PF26639">
    <property type="entry name" value="Het-6_barrel"/>
    <property type="match status" value="1"/>
</dbReference>
<dbReference type="InterPro" id="IPR052895">
    <property type="entry name" value="HetReg/Transcr_Mod"/>
</dbReference>
<evidence type="ECO:0000313" key="2">
    <source>
        <dbReference type="EMBL" id="KAK8862808.1"/>
    </source>
</evidence>
<proteinExistence type="predicted"/>
<dbReference type="InterPro" id="IPR010730">
    <property type="entry name" value="HET"/>
</dbReference>
<keyword evidence="3" id="KW-1185">Reference proteome</keyword>
<dbReference type="PANTHER" id="PTHR24148">
    <property type="entry name" value="ANKYRIN REPEAT DOMAIN-CONTAINING PROTEIN 39 HOMOLOG-RELATED"/>
    <property type="match status" value="1"/>
</dbReference>
<feature type="domain" description="Heterokaryon incompatibility" evidence="1">
    <location>
        <begin position="46"/>
        <end position="187"/>
    </location>
</feature>